<sequence length="243" mass="25785">MSKPTVVLLHGVGLDHTMWEPTAALLADRFTVLTPDLPGHGSRPPVHDGVTLADLADGVVEEIPTDSHLVGFSLGALVAQHLALHHPELVATLTSVSSVCARTAEERASVLDRLRTAEADFTASAAASLERWYAGTDVDPDRVARTEATLLSNDVGSFLNCYRVFATADAELAPYLADIAVRALAVTGENDPGSTPEMTHRLAAALPGCRAVVVPQARHMLPVERPEAFVESLTTFIGECAHV</sequence>
<dbReference type="InterPro" id="IPR050228">
    <property type="entry name" value="Carboxylesterase_BioH"/>
</dbReference>
<organism evidence="2 3">
    <name type="scientific">Streptomyces curacoi</name>
    <dbReference type="NCBI Taxonomy" id="146536"/>
    <lineage>
        <taxon>Bacteria</taxon>
        <taxon>Bacillati</taxon>
        <taxon>Actinomycetota</taxon>
        <taxon>Actinomycetes</taxon>
        <taxon>Kitasatosporales</taxon>
        <taxon>Streptomycetaceae</taxon>
        <taxon>Streptomyces</taxon>
    </lineage>
</organism>
<comment type="caution">
    <text evidence="2">The sequence shown here is derived from an EMBL/GenBank/DDBJ whole genome shotgun (WGS) entry which is preliminary data.</text>
</comment>
<dbReference type="PANTHER" id="PTHR43194">
    <property type="entry name" value="HYDROLASE ALPHA/BETA FOLD FAMILY"/>
    <property type="match status" value="1"/>
</dbReference>
<name>A0A117NTZ8_9ACTN</name>
<gene>
    <name evidence="2" type="ORF">AQI70_36195</name>
</gene>
<dbReference type="AlphaFoldDB" id="A0A117NTZ8"/>
<proteinExistence type="predicted"/>
<feature type="domain" description="AB hydrolase-1" evidence="1">
    <location>
        <begin position="6"/>
        <end position="231"/>
    </location>
</feature>
<accession>A0A117NTZ8</accession>
<evidence type="ECO:0000259" key="1">
    <source>
        <dbReference type="Pfam" id="PF12697"/>
    </source>
</evidence>
<evidence type="ECO:0000313" key="3">
    <source>
        <dbReference type="Proteomes" id="UP000054024"/>
    </source>
</evidence>
<keyword evidence="3" id="KW-1185">Reference proteome</keyword>
<dbReference type="RefSeq" id="WP_062156696.1">
    <property type="nucleotide sequence ID" value="NZ_KQ948000.1"/>
</dbReference>
<evidence type="ECO:0000313" key="2">
    <source>
        <dbReference type="EMBL" id="KUM67401.1"/>
    </source>
</evidence>
<dbReference type="SUPFAM" id="SSF53474">
    <property type="entry name" value="alpha/beta-Hydrolases"/>
    <property type="match status" value="1"/>
</dbReference>
<dbReference type="InterPro" id="IPR000073">
    <property type="entry name" value="AB_hydrolase_1"/>
</dbReference>
<dbReference type="STRING" id="146536.AQI70_36195"/>
<dbReference type="InterPro" id="IPR029058">
    <property type="entry name" value="AB_hydrolase_fold"/>
</dbReference>
<dbReference type="OrthoDB" id="9785847at2"/>
<dbReference type="Gene3D" id="3.40.50.1820">
    <property type="entry name" value="alpha/beta hydrolase"/>
    <property type="match status" value="1"/>
</dbReference>
<dbReference type="EMBL" id="LMWJ01000036">
    <property type="protein sequence ID" value="KUM67401.1"/>
    <property type="molecule type" value="Genomic_DNA"/>
</dbReference>
<dbReference type="Proteomes" id="UP000054024">
    <property type="component" value="Unassembled WGS sequence"/>
</dbReference>
<protein>
    <submittedName>
        <fullName evidence="2">Alpha/beta hydrolase</fullName>
    </submittedName>
</protein>
<reference evidence="2 3" key="1">
    <citation type="submission" date="2015-10" db="EMBL/GenBank/DDBJ databases">
        <title>Draft genome sequence of Streptomyces curacoi DSM 40107, type strain for the species Streptomyces curacoi.</title>
        <authorList>
            <person name="Ruckert C."/>
            <person name="Winkler A."/>
            <person name="Kalinowski J."/>
            <person name="Kampfer P."/>
            <person name="Glaeser S."/>
        </authorList>
    </citation>
    <scope>NUCLEOTIDE SEQUENCE [LARGE SCALE GENOMIC DNA]</scope>
    <source>
        <strain evidence="2 3">DSM 40107</strain>
    </source>
</reference>
<dbReference type="PANTHER" id="PTHR43194:SF5">
    <property type="entry name" value="PIMELOYL-[ACYL-CARRIER PROTEIN] METHYL ESTER ESTERASE"/>
    <property type="match status" value="1"/>
</dbReference>
<dbReference type="Pfam" id="PF12697">
    <property type="entry name" value="Abhydrolase_6"/>
    <property type="match status" value="1"/>
</dbReference>
<dbReference type="GO" id="GO:0016787">
    <property type="term" value="F:hydrolase activity"/>
    <property type="evidence" value="ECO:0007669"/>
    <property type="project" value="UniProtKB-KW"/>
</dbReference>
<keyword evidence="2" id="KW-0378">Hydrolase</keyword>